<keyword evidence="1" id="KW-0472">Membrane</keyword>
<sequence length="362" mass="41651">MKKAACLLFIIGSTVLVSFQGKAVSYLLFYFSLLLPLLALLYSLYVYFRFKIVQNVEHLVVKGQKVPYQLILGNEDFLPFTDITLHFYTDMVTMQYNSTDPEPEHLCLLPHDQQRIETKMYCRHRGTYPVGVKSVTVTDFLGLFTITYPMMSQVRLTAKPRILPLERLSLALKKKDPKNTLFPTTRLQNLPDHQVRRYQSGDPRKYIHWKNSARTGELLVRKQMPEELFETVLLLDLSPIRGDSEMRLQAEDNILEAALSYLRDCCLKNIPVRVVYMDTEIRELLIDVCTGFDAFYEKCADISFESPLPLEKVWGRYAARLAGTRAYILVTSSQSPELTRTIEESRILGNEVLCINAGELSL</sequence>
<dbReference type="EMBL" id="CP035945">
    <property type="protein sequence ID" value="QBE96462.1"/>
    <property type="molecule type" value="Genomic_DNA"/>
</dbReference>
<dbReference type="PANTHER" id="PTHR34351:SF2">
    <property type="entry name" value="DUF58 DOMAIN-CONTAINING PROTEIN"/>
    <property type="match status" value="1"/>
</dbReference>
<dbReference type="KEGG" id="bpro:PMF13cell1_02006"/>
<evidence type="ECO:0000313" key="3">
    <source>
        <dbReference type="EMBL" id="QBE96462.1"/>
    </source>
</evidence>
<feature type="transmembrane region" description="Helical" evidence="1">
    <location>
        <begin position="27"/>
        <end position="48"/>
    </location>
</feature>
<organism evidence="3 4">
    <name type="scientific">Blautia producta</name>
    <dbReference type="NCBI Taxonomy" id="33035"/>
    <lineage>
        <taxon>Bacteria</taxon>
        <taxon>Bacillati</taxon>
        <taxon>Bacillota</taxon>
        <taxon>Clostridia</taxon>
        <taxon>Lachnospirales</taxon>
        <taxon>Lachnospiraceae</taxon>
        <taxon>Blautia</taxon>
    </lineage>
</organism>
<dbReference type="Proteomes" id="UP000289794">
    <property type="component" value="Chromosome"/>
</dbReference>
<evidence type="ECO:0000313" key="4">
    <source>
        <dbReference type="Proteomes" id="UP000289794"/>
    </source>
</evidence>
<evidence type="ECO:0000256" key="1">
    <source>
        <dbReference type="SAM" id="Phobius"/>
    </source>
</evidence>
<dbReference type="RefSeq" id="WP_130180638.1">
    <property type="nucleotide sequence ID" value="NZ_CP035945.1"/>
</dbReference>
<accession>A0A4P6LX50</accession>
<keyword evidence="1" id="KW-0812">Transmembrane</keyword>
<proteinExistence type="predicted"/>
<keyword evidence="1" id="KW-1133">Transmembrane helix</keyword>
<gene>
    <name evidence="3" type="ORF">PMF13cell1_02006</name>
</gene>
<dbReference type="InterPro" id="IPR002881">
    <property type="entry name" value="DUF58"/>
</dbReference>
<dbReference type="PANTHER" id="PTHR34351">
    <property type="entry name" value="SLR1927 PROTEIN-RELATED"/>
    <property type="match status" value="1"/>
</dbReference>
<dbReference type="AlphaFoldDB" id="A0A4P6LX50"/>
<name>A0A4P6LX50_9FIRM</name>
<dbReference type="Pfam" id="PF01882">
    <property type="entry name" value="DUF58"/>
    <property type="match status" value="1"/>
</dbReference>
<protein>
    <recommendedName>
        <fullName evidence="2">DUF58 domain-containing protein</fullName>
    </recommendedName>
</protein>
<evidence type="ECO:0000259" key="2">
    <source>
        <dbReference type="Pfam" id="PF01882"/>
    </source>
</evidence>
<feature type="domain" description="DUF58" evidence="2">
    <location>
        <begin position="194"/>
        <end position="240"/>
    </location>
</feature>
<reference evidence="3 4" key="1">
    <citation type="submission" date="2019-01" db="EMBL/GenBank/DDBJ databases">
        <title>PMF-metabolizing Aryl O-demethylase.</title>
        <authorList>
            <person name="Kim M."/>
        </authorList>
    </citation>
    <scope>NUCLEOTIDE SEQUENCE [LARGE SCALE GENOMIC DNA]</scope>
    <source>
        <strain evidence="3 4">PMF1</strain>
    </source>
</reference>